<evidence type="ECO:0000256" key="7">
    <source>
        <dbReference type="SAM" id="Phobius"/>
    </source>
</evidence>
<keyword evidence="3 7" id="KW-0812">Transmembrane</keyword>
<feature type="transmembrane region" description="Helical" evidence="7">
    <location>
        <begin position="376"/>
        <end position="403"/>
    </location>
</feature>
<evidence type="ECO:0000256" key="3">
    <source>
        <dbReference type="ARBA" id="ARBA00022692"/>
    </source>
</evidence>
<keyword evidence="4 7" id="KW-1133">Transmembrane helix</keyword>
<dbReference type="InterPro" id="IPR004345">
    <property type="entry name" value="TB2_DP1_HVA22"/>
</dbReference>
<accession>A0A1A8VVZ1</accession>
<organism evidence="8 9">
    <name type="scientific">Plasmodium ovale curtisi</name>
    <dbReference type="NCBI Taxonomy" id="864141"/>
    <lineage>
        <taxon>Eukaryota</taxon>
        <taxon>Sar</taxon>
        <taxon>Alveolata</taxon>
        <taxon>Apicomplexa</taxon>
        <taxon>Aconoidasida</taxon>
        <taxon>Haemosporida</taxon>
        <taxon>Plasmodiidae</taxon>
        <taxon>Plasmodium</taxon>
        <taxon>Plasmodium (Plasmodium)</taxon>
    </lineage>
</organism>
<dbReference type="PANTHER" id="PTHR12300">
    <property type="entry name" value="HVA22-LIKE PROTEINS"/>
    <property type="match status" value="1"/>
</dbReference>
<protein>
    <submittedName>
        <fullName evidence="8">HVA22/TB2/DP1 family protein, putative</fullName>
    </submittedName>
</protein>
<feature type="transmembrane region" description="Helical" evidence="7">
    <location>
        <begin position="152"/>
        <end position="170"/>
    </location>
</feature>
<gene>
    <name evidence="8" type="ORF">POVCU2_0018360</name>
</gene>
<evidence type="ECO:0000256" key="6">
    <source>
        <dbReference type="SAM" id="MobiDB-lite"/>
    </source>
</evidence>
<evidence type="ECO:0000313" key="8">
    <source>
        <dbReference type="EMBL" id="SBS83000.1"/>
    </source>
</evidence>
<dbReference type="GO" id="GO:0016020">
    <property type="term" value="C:membrane"/>
    <property type="evidence" value="ECO:0007669"/>
    <property type="project" value="UniProtKB-SubCell"/>
</dbReference>
<evidence type="ECO:0000256" key="2">
    <source>
        <dbReference type="ARBA" id="ARBA00008573"/>
    </source>
</evidence>
<sequence length="474" mass="55496">MNVQGVQTNVPPLVPPVSQKREKIFDLNKGWRKKLKFIKSPFTRMIGTERGKQRKLDDNKKEAIKSFVHVVGICNESMRRTHEVEHPCTCRGDGYSQILRHFPKMLYLRRGENRSDAAEMDEIVFRKGLPFRDVWSGVEQKKRSFYTLFKKWVRSNKLVLSATTIVWYWISERVLLMCHFSFRLFIYMVCFPFLKRILRVLKRKEKKENDRKGKTVKRLSELTYKDPRSYAQLEGEKLIGKENKIGKVSRHAHEQMKTAKIYSKNKEKDQEKSASYGSPQNLNNLRRLSSKVLGDSLNGFDLNKALEKIDEHVKKYPVLNDMGKKLGIKPSYVVVSVGGFLLLSLIFGWGAALISYQSFKAVESQSHDETKLWLTYWVVFSLFFFIEYLIDVILFWVPFYYLVKLLFLLYLYMPQVRGAETVYNLIIRPILLKHEKTIDDTVQKISQTATNHLTQITGNLTEKLAQDGVRRRNV</sequence>
<evidence type="ECO:0000256" key="1">
    <source>
        <dbReference type="ARBA" id="ARBA00004141"/>
    </source>
</evidence>
<proteinExistence type="inferred from homology"/>
<comment type="subcellular location">
    <subcellularLocation>
        <location evidence="1">Membrane</location>
        <topology evidence="1">Multi-pass membrane protein</topology>
    </subcellularLocation>
</comment>
<keyword evidence="5 7" id="KW-0472">Membrane</keyword>
<reference evidence="9" key="1">
    <citation type="submission" date="2016-05" db="EMBL/GenBank/DDBJ databases">
        <authorList>
            <person name="Naeem Raeece"/>
        </authorList>
    </citation>
    <scope>NUCLEOTIDE SEQUENCE [LARGE SCALE GENOMIC DNA]</scope>
</reference>
<dbReference type="EMBL" id="FLQU01000238">
    <property type="protein sequence ID" value="SBS83000.1"/>
    <property type="molecule type" value="Genomic_DNA"/>
</dbReference>
<feature type="transmembrane region" description="Helical" evidence="7">
    <location>
        <begin position="332"/>
        <end position="356"/>
    </location>
</feature>
<evidence type="ECO:0000256" key="5">
    <source>
        <dbReference type="ARBA" id="ARBA00023136"/>
    </source>
</evidence>
<name>A0A1A8VVZ1_PLAOA</name>
<feature type="transmembrane region" description="Helical" evidence="7">
    <location>
        <begin position="176"/>
        <end position="194"/>
    </location>
</feature>
<feature type="compositionally biased region" description="Polar residues" evidence="6">
    <location>
        <begin position="273"/>
        <end position="282"/>
    </location>
</feature>
<comment type="similarity">
    <text evidence="2">Belongs to the DP1 family.</text>
</comment>
<dbReference type="Proteomes" id="UP000078560">
    <property type="component" value="Unassembled WGS sequence"/>
</dbReference>
<evidence type="ECO:0000256" key="4">
    <source>
        <dbReference type="ARBA" id="ARBA00022989"/>
    </source>
</evidence>
<dbReference type="Pfam" id="PF03134">
    <property type="entry name" value="TB2_DP1_HVA22"/>
    <property type="match status" value="1"/>
</dbReference>
<feature type="region of interest" description="Disordered" evidence="6">
    <location>
        <begin position="261"/>
        <end position="282"/>
    </location>
</feature>
<dbReference type="PANTHER" id="PTHR12300:SF161">
    <property type="entry name" value="RECEPTOR EXPRESSION-ENHANCING PROTEIN"/>
    <property type="match status" value="1"/>
</dbReference>
<dbReference type="AlphaFoldDB" id="A0A1A8VVZ1"/>
<evidence type="ECO:0000313" key="9">
    <source>
        <dbReference type="Proteomes" id="UP000078560"/>
    </source>
</evidence>